<dbReference type="AlphaFoldDB" id="A0A514EBN4"/>
<dbReference type="RefSeq" id="WP_142742092.1">
    <property type="nucleotide sequence ID" value="NZ_CP038228.1"/>
</dbReference>
<reference evidence="1 2" key="1">
    <citation type="submission" date="2019-03" db="EMBL/GenBank/DDBJ databases">
        <title>Tal1 in Xanthomonas translucens pv. cerealis Contributes to Virulence in Bacterial Leaf Streak of Wheat.</title>
        <authorList>
            <person name="Shah S.M.A."/>
            <person name="Haq F."/>
            <person name="Ma W."/>
            <person name="Xu X."/>
            <person name="Wang S."/>
            <person name="Xu Z."/>
            <person name="Zou L."/>
            <person name="Zhu B."/>
            <person name="Chen G."/>
        </authorList>
    </citation>
    <scope>NUCLEOTIDE SEQUENCE [LARGE SCALE GENOMIC DNA]</scope>
    <source>
        <strain evidence="1 2">01</strain>
    </source>
</reference>
<dbReference type="Proteomes" id="UP000319349">
    <property type="component" value="Chromosome"/>
</dbReference>
<evidence type="ECO:0000313" key="2">
    <source>
        <dbReference type="Proteomes" id="UP000319349"/>
    </source>
</evidence>
<dbReference type="InterPro" id="IPR025449">
    <property type="entry name" value="JetB"/>
</dbReference>
<organism evidence="1 2">
    <name type="scientific">Xanthomonas cerealis pv. cerealis</name>
    <dbReference type="NCBI Taxonomy" id="152263"/>
    <lineage>
        <taxon>Bacteria</taxon>
        <taxon>Pseudomonadati</taxon>
        <taxon>Pseudomonadota</taxon>
        <taxon>Gammaproteobacteria</taxon>
        <taxon>Lysobacterales</taxon>
        <taxon>Lysobacteraceae</taxon>
        <taxon>Xanthomonas</taxon>
        <taxon>Xanthomonas translucens group</taxon>
        <taxon>Xanthomonas cerealis</taxon>
    </lineage>
</organism>
<sequence length="209" mass="23830">MSTMWDRLAEKSKIYEANDFERAAYHLVTAQVLSVSDMATRKDYHIVAENLPSYEGAMALLGVNIKHVQQFRYIVATPRHVFNHAKATKAMTLLALVLRSVYHTIRLNGQEGDFGEGYIELPDLQDIYKNLTKMEFPKTAELRAQVVELERWGIAKQTESAGGDNQPFRIMIHPAISEIITEEWLGQLDLLRKHDDIEAEDREADDVSA</sequence>
<evidence type="ECO:0000313" key="1">
    <source>
        <dbReference type="EMBL" id="QDI03430.1"/>
    </source>
</evidence>
<name>A0A514EBN4_9XANT</name>
<dbReference type="Pfam" id="PF13835">
    <property type="entry name" value="DUF4194"/>
    <property type="match status" value="1"/>
</dbReference>
<dbReference type="EMBL" id="CP038228">
    <property type="protein sequence ID" value="QDI03430.1"/>
    <property type="molecule type" value="Genomic_DNA"/>
</dbReference>
<proteinExistence type="predicted"/>
<accession>A0A514EBN4</accession>
<gene>
    <name evidence="1" type="ORF">E4A48_06745</name>
</gene>
<protein>
    <submittedName>
        <fullName evidence="1">DUF4194 domain-containing protein</fullName>
    </submittedName>
</protein>
<keyword evidence="2" id="KW-1185">Reference proteome</keyword>